<accession>A0A0C2VR56</accession>
<gene>
    <name evidence="1" type="ORF">KP77_25000</name>
</gene>
<dbReference type="PATRIC" id="fig|135826.4.peg.2491"/>
<evidence type="ECO:0000313" key="1">
    <source>
        <dbReference type="EMBL" id="KIL46931.1"/>
    </source>
</evidence>
<name>A0A0C2VR56_9BACL</name>
<evidence type="ECO:0000313" key="2">
    <source>
        <dbReference type="Proteomes" id="UP000031950"/>
    </source>
</evidence>
<protein>
    <submittedName>
        <fullName evidence="1">Uncharacterized protein</fullName>
    </submittedName>
</protein>
<proteinExistence type="predicted"/>
<reference evidence="1 2" key="1">
    <citation type="submission" date="2015-01" db="EMBL/GenBank/DDBJ databases">
        <title>Genome sequence of Jeotgalibacillus alimentarius.</title>
        <authorList>
            <person name="Goh K.M."/>
            <person name="Chan K.-G."/>
            <person name="Yaakop A.S."/>
            <person name="Ee R."/>
            <person name="Gan H.M."/>
            <person name="Chan C.S."/>
        </authorList>
    </citation>
    <scope>NUCLEOTIDE SEQUENCE [LARGE SCALE GENOMIC DNA]</scope>
    <source>
        <strain evidence="1 2">YKJ-13</strain>
    </source>
</reference>
<keyword evidence="2" id="KW-1185">Reference proteome</keyword>
<organism evidence="1 2">
    <name type="scientific">Jeotgalibacillus alimentarius</name>
    <dbReference type="NCBI Taxonomy" id="135826"/>
    <lineage>
        <taxon>Bacteria</taxon>
        <taxon>Bacillati</taxon>
        <taxon>Bacillota</taxon>
        <taxon>Bacilli</taxon>
        <taxon>Bacillales</taxon>
        <taxon>Caryophanaceae</taxon>
        <taxon>Jeotgalibacillus</taxon>
    </lineage>
</organism>
<dbReference type="Proteomes" id="UP000031950">
    <property type="component" value="Unassembled WGS sequence"/>
</dbReference>
<dbReference type="RefSeq" id="WP_052474167.1">
    <property type="nucleotide sequence ID" value="NZ_JXRQ01000024.1"/>
</dbReference>
<dbReference type="STRING" id="135826.KP77_25000"/>
<sequence>MLKEWMQQRANGDNFVLLGDKKAEVKKISPDLFKKLTQSIDVLPNLLIQVFTANQDDRVTTGLLAAEVGLDEVVRIVSLLSDIDEDYLHKKAGVSELVRYLMLTYKRNDFEAVLKNVKSLLHKNLTDSNQEIKQKA</sequence>
<dbReference type="EMBL" id="JXRQ01000024">
    <property type="protein sequence ID" value="KIL46931.1"/>
    <property type="molecule type" value="Genomic_DNA"/>
</dbReference>
<dbReference type="AlphaFoldDB" id="A0A0C2VR56"/>
<comment type="caution">
    <text evidence="1">The sequence shown here is derived from an EMBL/GenBank/DDBJ whole genome shotgun (WGS) entry which is preliminary data.</text>
</comment>